<dbReference type="PANTHER" id="PTHR46951">
    <property type="entry name" value="BED-TYPE DOMAIN-CONTAINING PROTEIN"/>
    <property type="match status" value="1"/>
</dbReference>
<dbReference type="AlphaFoldDB" id="A0A9W7I2X7"/>
<protein>
    <recommendedName>
        <fullName evidence="3">BED-type domain-containing protein</fullName>
    </recommendedName>
</protein>
<dbReference type="PANTHER" id="PTHR46951:SF2">
    <property type="entry name" value="BED-TYPE DOMAIN-CONTAINING PROTEIN"/>
    <property type="match status" value="1"/>
</dbReference>
<dbReference type="Proteomes" id="UP001165190">
    <property type="component" value="Unassembled WGS sequence"/>
</dbReference>
<name>A0A9W7I2X7_HIBTR</name>
<organism evidence="1 2">
    <name type="scientific">Hibiscus trionum</name>
    <name type="common">Flower of an hour</name>
    <dbReference type="NCBI Taxonomy" id="183268"/>
    <lineage>
        <taxon>Eukaryota</taxon>
        <taxon>Viridiplantae</taxon>
        <taxon>Streptophyta</taxon>
        <taxon>Embryophyta</taxon>
        <taxon>Tracheophyta</taxon>
        <taxon>Spermatophyta</taxon>
        <taxon>Magnoliopsida</taxon>
        <taxon>eudicotyledons</taxon>
        <taxon>Gunneridae</taxon>
        <taxon>Pentapetalae</taxon>
        <taxon>rosids</taxon>
        <taxon>malvids</taxon>
        <taxon>Malvales</taxon>
        <taxon>Malvaceae</taxon>
        <taxon>Malvoideae</taxon>
        <taxon>Hibiscus</taxon>
    </lineage>
</organism>
<evidence type="ECO:0008006" key="3">
    <source>
        <dbReference type="Google" id="ProtNLM"/>
    </source>
</evidence>
<evidence type="ECO:0000313" key="2">
    <source>
        <dbReference type="Proteomes" id="UP001165190"/>
    </source>
</evidence>
<accession>A0A9W7I2X7</accession>
<evidence type="ECO:0000313" key="1">
    <source>
        <dbReference type="EMBL" id="GMI88033.1"/>
    </source>
</evidence>
<keyword evidence="2" id="KW-1185">Reference proteome</keyword>
<sequence length="89" mass="10549">MEKQTTRKTDLGWNHGYLVNPKVTNDVTCKYCLIVSKGGIHRFKQHLADGYKNIKACTKCPAHMREEMIDHFDKKKKEREKMNLVYEYD</sequence>
<dbReference type="OrthoDB" id="2442898at2759"/>
<comment type="caution">
    <text evidence="1">The sequence shown here is derived from an EMBL/GenBank/DDBJ whole genome shotgun (WGS) entry which is preliminary data.</text>
</comment>
<gene>
    <name evidence="1" type="ORF">HRI_002472600</name>
</gene>
<proteinExistence type="predicted"/>
<dbReference type="EMBL" id="BSYR01000022">
    <property type="protein sequence ID" value="GMI88033.1"/>
    <property type="molecule type" value="Genomic_DNA"/>
</dbReference>
<reference evidence="1" key="1">
    <citation type="submission" date="2023-05" db="EMBL/GenBank/DDBJ databases">
        <title>Genome and transcriptome analyses reveal genes involved in the formation of fine ridges on petal epidermal cells in Hibiscus trionum.</title>
        <authorList>
            <person name="Koshimizu S."/>
            <person name="Masuda S."/>
            <person name="Ishii T."/>
            <person name="Shirasu K."/>
            <person name="Hoshino A."/>
            <person name="Arita M."/>
        </authorList>
    </citation>
    <scope>NUCLEOTIDE SEQUENCE</scope>
    <source>
        <strain evidence="1">Hamamatsu line</strain>
    </source>
</reference>